<keyword evidence="4" id="KW-1185">Reference proteome</keyword>
<evidence type="ECO:0000259" key="2">
    <source>
        <dbReference type="PROSITE" id="PS51186"/>
    </source>
</evidence>
<evidence type="ECO:0000313" key="3">
    <source>
        <dbReference type="EMBL" id="KAJ8285126.1"/>
    </source>
</evidence>
<dbReference type="CDD" id="cd04301">
    <property type="entry name" value="NAT_SF"/>
    <property type="match status" value="1"/>
</dbReference>
<keyword evidence="1" id="KW-0808">Transferase</keyword>
<feature type="domain" description="N-acetyltransferase" evidence="2">
    <location>
        <begin position="151"/>
        <end position="279"/>
    </location>
</feature>
<protein>
    <recommendedName>
        <fullName evidence="1">Glycine N-acyltransferase-like protein</fullName>
        <ecNumber evidence="1">2.3.1.-</ecNumber>
    </recommendedName>
</protein>
<dbReference type="EMBL" id="JAFJMO010000002">
    <property type="protein sequence ID" value="KAJ8285126.1"/>
    <property type="molecule type" value="Genomic_DNA"/>
</dbReference>
<dbReference type="PANTHER" id="PTHR15298">
    <property type="entry name" value="L-COA N-ACYLTRANSFERASE-RELATED"/>
    <property type="match status" value="1"/>
</dbReference>
<accession>A0A9Q1E0H4</accession>
<keyword evidence="1" id="KW-0012">Acyltransferase</keyword>
<evidence type="ECO:0000256" key="1">
    <source>
        <dbReference type="RuleBase" id="RU368002"/>
    </source>
</evidence>
<reference evidence="3" key="1">
    <citation type="journal article" date="2023" name="Science">
        <title>Genome structures resolve the early diversification of teleost fishes.</title>
        <authorList>
            <person name="Parey E."/>
            <person name="Louis A."/>
            <person name="Montfort J."/>
            <person name="Bouchez O."/>
            <person name="Roques C."/>
            <person name="Iampietro C."/>
            <person name="Lluch J."/>
            <person name="Castinel A."/>
            <person name="Donnadieu C."/>
            <person name="Desvignes T."/>
            <person name="Floi Bucao C."/>
            <person name="Jouanno E."/>
            <person name="Wen M."/>
            <person name="Mejri S."/>
            <person name="Dirks R."/>
            <person name="Jansen H."/>
            <person name="Henkel C."/>
            <person name="Chen W.J."/>
            <person name="Zahm M."/>
            <person name="Cabau C."/>
            <person name="Klopp C."/>
            <person name="Thompson A.W."/>
            <person name="Robinson-Rechavi M."/>
            <person name="Braasch I."/>
            <person name="Lecointre G."/>
            <person name="Bobe J."/>
            <person name="Postlethwait J.H."/>
            <person name="Berthelot C."/>
            <person name="Roest Crollius H."/>
            <person name="Guiguen Y."/>
        </authorList>
    </citation>
    <scope>NUCLEOTIDE SEQUENCE</scope>
    <source>
        <strain evidence="3">Concon-B</strain>
    </source>
</reference>
<dbReference type="AlphaFoldDB" id="A0A9Q1E0H4"/>
<dbReference type="InterPro" id="IPR016181">
    <property type="entry name" value="Acyl_CoA_acyltransferase"/>
</dbReference>
<dbReference type="Pfam" id="PF08445">
    <property type="entry name" value="FR47"/>
    <property type="match status" value="1"/>
</dbReference>
<dbReference type="InterPro" id="IPR010313">
    <property type="entry name" value="Glycine_N-acyltransferase"/>
</dbReference>
<dbReference type="Gene3D" id="3.40.630.30">
    <property type="match status" value="1"/>
</dbReference>
<dbReference type="Proteomes" id="UP001152803">
    <property type="component" value="Unassembled WGS sequence"/>
</dbReference>
<dbReference type="EC" id="2.3.1.-" evidence="1"/>
<dbReference type="InterPro" id="IPR015938">
    <property type="entry name" value="Glycine_N-acyltransferase_N"/>
</dbReference>
<sequence>MFVLGAEELKSAERILKGLFPESLKVYGCLFNINRGKPYIWEVIADSWPDFKAIICKPNQQCRQDYRDREATTNMCHVYSRDQDSLLKLLSALLDWSQYTLLAGIDVKYLDAVKELAAHNNTPTRMEVVMVVMTLDDVSHLKGPDSDLVSSRLKPLTAAFADLVDSRGKFKCRESYNSVLTYISDYPSLSVRGPDGAPVSWVLLYHHGALGRLHTEPQHRGQGHARTLLRSVARELHAQGRPVYGFVEEGNAVSFSLFTSLGFTHQPDYRPVWLVLNPEKQASQDPCC</sequence>
<dbReference type="InterPro" id="IPR000182">
    <property type="entry name" value="GNAT_dom"/>
</dbReference>
<organism evidence="3 4">
    <name type="scientific">Conger conger</name>
    <name type="common">Conger eel</name>
    <name type="synonym">Muraena conger</name>
    <dbReference type="NCBI Taxonomy" id="82655"/>
    <lineage>
        <taxon>Eukaryota</taxon>
        <taxon>Metazoa</taxon>
        <taxon>Chordata</taxon>
        <taxon>Craniata</taxon>
        <taxon>Vertebrata</taxon>
        <taxon>Euteleostomi</taxon>
        <taxon>Actinopterygii</taxon>
        <taxon>Neopterygii</taxon>
        <taxon>Teleostei</taxon>
        <taxon>Anguilliformes</taxon>
        <taxon>Congridae</taxon>
        <taxon>Conger</taxon>
    </lineage>
</organism>
<comment type="caution">
    <text evidence="3">The sequence shown here is derived from an EMBL/GenBank/DDBJ whole genome shotgun (WGS) entry which is preliminary data.</text>
</comment>
<dbReference type="PANTHER" id="PTHR15298:SF19">
    <property type="entry name" value="GLYCINE N-ACYLTRANSFERASE-LIKE PROTEIN"/>
    <property type="match status" value="1"/>
</dbReference>
<comment type="similarity">
    <text evidence="1">Belongs to the glycine N-acyltransferase family.</text>
</comment>
<evidence type="ECO:0000313" key="4">
    <source>
        <dbReference type="Proteomes" id="UP001152803"/>
    </source>
</evidence>
<dbReference type="OrthoDB" id="61870at2759"/>
<proteinExistence type="inferred from homology"/>
<dbReference type="GO" id="GO:0005739">
    <property type="term" value="C:mitochondrion"/>
    <property type="evidence" value="ECO:0007669"/>
    <property type="project" value="InterPro"/>
</dbReference>
<name>A0A9Q1E0H4_CONCO</name>
<dbReference type="Pfam" id="PF06021">
    <property type="entry name" value="Gly_acyl_tr_N"/>
    <property type="match status" value="1"/>
</dbReference>
<dbReference type="GO" id="GO:0047961">
    <property type="term" value="F:glycine N-acyltransferase activity"/>
    <property type="evidence" value="ECO:0007669"/>
    <property type="project" value="InterPro"/>
</dbReference>
<gene>
    <name evidence="3" type="ORF">COCON_G00039760</name>
</gene>
<dbReference type="InterPro" id="IPR013653">
    <property type="entry name" value="GCN5-like_dom"/>
</dbReference>
<dbReference type="PROSITE" id="PS51186">
    <property type="entry name" value="GNAT"/>
    <property type="match status" value="1"/>
</dbReference>
<dbReference type="SUPFAM" id="SSF55729">
    <property type="entry name" value="Acyl-CoA N-acyltransferases (Nat)"/>
    <property type="match status" value="1"/>
</dbReference>